<dbReference type="AlphaFoldDB" id="A0A1J1ABC5"/>
<gene>
    <name evidence="3" type="ORF">HSR6_0977</name>
</gene>
<keyword evidence="4" id="KW-1185">Reference proteome</keyword>
<evidence type="ECO:0000313" key="3">
    <source>
        <dbReference type="EMBL" id="APE95430.1"/>
    </source>
</evidence>
<keyword evidence="2" id="KW-0812">Transmembrane</keyword>
<feature type="transmembrane region" description="Helical" evidence="2">
    <location>
        <begin position="995"/>
        <end position="1014"/>
    </location>
</feature>
<feature type="region of interest" description="Disordered" evidence="1">
    <location>
        <begin position="434"/>
        <end position="456"/>
    </location>
</feature>
<reference evidence="4" key="1">
    <citation type="submission" date="2016-08" db="EMBL/GenBank/DDBJ databases">
        <title>Discovery of first anaerobic lithoheterotrophic haloarchae widely represented in hypersaline habitats.</title>
        <authorList>
            <person name="Sorokin D.Y."/>
            <person name="Kublanov I.V."/>
            <person name="Roman P."/>
            <person name="Sinninghe Damste J.S."/>
            <person name="Golyshin P.N."/>
            <person name="Rojo D."/>
            <person name="Ciordia S."/>
            <person name="Mena Md.C."/>
            <person name="Ferrer M."/>
            <person name="Smedile F."/>
            <person name="Messina E."/>
            <person name="La Cono V."/>
            <person name="Yakimov M.M."/>
        </authorList>
    </citation>
    <scope>NUCLEOTIDE SEQUENCE [LARGE SCALE GENOMIC DNA]</scope>
    <source>
        <strain evidence="4">HSR6</strain>
    </source>
</reference>
<evidence type="ECO:0000313" key="4">
    <source>
        <dbReference type="Proteomes" id="UP000186165"/>
    </source>
</evidence>
<sequence length="1033" mass="109643">MKARAIFLSALLVLSVVAGSVALAGSAAAAPSGMVGISGENIQDVRSSTGPLSAEDLTVYTDAHADSTEVSIVTESQAHAVGSGTPLPDVAHEAICDNPGQAADKNPNVDCEEDTTPSLVLSDDRHHEGRTVAIEAGDLEAALGEIPSFVNIQNSESGEEYRQPTREEDGWVLIDVPHFSDNAVTWGGEVQIGDTFTDNSQVQYPLESLDSASDVTVNLTGKTSTENDTKSGSFSSNQTVTVSVSSDQTPTGEVDGLPKLELTGHDINISEYTGGGDDLQNHLVGKTHDGYDRHGEVQIDNENGFSRVDGIWLNLGENTASESPTFNVSVAEEPTDGDFSDGTQVSTEATLSSDGLDPGWYYLEFQNPYEASGTPTTLTVNFELISSQSPSDTEVLLRNDLSGSSKFYSSHYDGIGVPSAKLVHPSVDVSVSGPNNTVSESHLSDGETATGALDLSTGENEVMLNLTGGTVDYSLTYTEYTDTQDVGVELNTGNWANHTGTLADGETVTKTIDQSALQEGTNTLNVSMPELSADAPAMQVEAEISHDARDIQNVSYEAEKFSERYSVSKTYSSDRKDPTLTIPFADTAISIREAEYSLNGGDWQAADNWVVENTTGEISLPDMQANDTVDVRVTATKVAVDNGAIEVLEPTPVADDLNSKIEITEHRPEFEMLVSGADDDRVIYAEEKSWSEANDTSLIDASGSQTVRFPEAGVGSTATLRQAPLWAEPENDVAISVNSGSEPRFEIGPGESEGDMVTLEYADTVSGETYELRRVDGDYDRQIDTDTAESPVYLETIDQAATYIIGIAESTSVQQPVGPVETEQSGTDPVMILLAVVAALGGLFLVVRSVGGSRISRGRSSSLSIPVIDRSLSLPSLPTLQSTTSRTGDSTSRTIVIGGLVIIALVAMEFATPEPLLQVATSAVSSGAAPFGELLTIIAGVGALLGIWYLDQRTSESIPTWLMGVAAVVTVTYLLETLQPGVLLGPISEGFETVSPLFWIVLIGGGAYLIYGWIQTRRSPDTRVTLQLSGKDK</sequence>
<keyword evidence="2" id="KW-0472">Membrane</keyword>
<dbReference type="OrthoDB" id="221478at2157"/>
<name>A0A1J1ABC5_9EURY</name>
<feature type="compositionally biased region" description="Polar residues" evidence="1">
    <location>
        <begin position="221"/>
        <end position="232"/>
    </location>
</feature>
<proteinExistence type="predicted"/>
<dbReference type="KEGG" id="hhsr:HSR6_0977"/>
<feature type="transmembrane region" description="Helical" evidence="2">
    <location>
        <begin position="957"/>
        <end position="975"/>
    </location>
</feature>
<accession>A0A1J1ABC5</accession>
<dbReference type="InterPro" id="IPR026452">
    <property type="entry name" value="Surf_glycop_sig_pep"/>
</dbReference>
<feature type="transmembrane region" description="Helical" evidence="2">
    <location>
        <begin position="894"/>
        <end position="911"/>
    </location>
</feature>
<dbReference type="NCBIfam" id="TIGR04207">
    <property type="entry name" value="halo_sig_pep"/>
    <property type="match status" value="1"/>
</dbReference>
<keyword evidence="2" id="KW-1133">Transmembrane helix</keyword>
<evidence type="ECO:0000256" key="2">
    <source>
        <dbReference type="SAM" id="Phobius"/>
    </source>
</evidence>
<protein>
    <submittedName>
        <fullName evidence="3">Uncharacterized protein</fullName>
    </submittedName>
</protein>
<organism evidence="3 4">
    <name type="scientific">Halodesulfurarchaeum formicicum</name>
    <dbReference type="NCBI Taxonomy" id="1873524"/>
    <lineage>
        <taxon>Archaea</taxon>
        <taxon>Methanobacteriati</taxon>
        <taxon>Methanobacteriota</taxon>
        <taxon>Stenosarchaea group</taxon>
        <taxon>Halobacteria</taxon>
        <taxon>Halobacteriales</taxon>
        <taxon>Halobacteriaceae</taxon>
        <taxon>Halodesulfurarchaeum</taxon>
    </lineage>
</organism>
<feature type="region of interest" description="Disordered" evidence="1">
    <location>
        <begin position="221"/>
        <end position="259"/>
    </location>
</feature>
<evidence type="ECO:0000256" key="1">
    <source>
        <dbReference type="SAM" id="MobiDB-lite"/>
    </source>
</evidence>
<feature type="transmembrane region" description="Helical" evidence="2">
    <location>
        <begin position="931"/>
        <end position="950"/>
    </location>
</feature>
<dbReference type="Proteomes" id="UP000186165">
    <property type="component" value="Chromosome"/>
</dbReference>
<feature type="transmembrane region" description="Helical" evidence="2">
    <location>
        <begin position="830"/>
        <end position="851"/>
    </location>
</feature>
<dbReference type="EMBL" id="CP016804">
    <property type="protein sequence ID" value="APE95430.1"/>
    <property type="molecule type" value="Genomic_DNA"/>
</dbReference>
<feature type="compositionally biased region" description="Low complexity" evidence="1">
    <location>
        <begin position="233"/>
        <end position="249"/>
    </location>
</feature>